<sequence length="432" mass="48580" precursor="true">MKKWTLTAFATMLVAGLGTSMAVAQSEPLEKDPVEKRLRGGTSDELLERRGRFDAVDVDRVEINDSDEYRGTNERRQADRFDASRFEGYDEVEADGRYYYRDGRRRLVDPNSGQPARVRSGVVIQVIPKGTIEGLMNRSSHDGQRRNRGNEQYGSNQPQNRVNAAVVVFSPMRDSQIDGHVRMERNGDQVRCWGDVSGLSQGQYCLCVHQFGNMLDSAEGQGIGDQYQWRQNNSDQRQSNNAKRGQFATFKVNKNGKAQFDKTASLPLGEFVGRSVVIHELGNNGQPKKAVAFGIVGITDEATGSRRGQKERTSGYRGTDSEQSADDRDEQKRNAEDREQNRDQADNREAARKERQRNRDRQQNDNRERNRDQSNAADETRNESESDRALTVPERDSNESSSSVDRTKTSNDSTSGPNSAAGRSNRNGQNQE</sequence>
<evidence type="ECO:0000313" key="5">
    <source>
        <dbReference type="EMBL" id="QDT35835.1"/>
    </source>
</evidence>
<feature type="compositionally biased region" description="Basic and acidic residues" evidence="2">
    <location>
        <begin position="139"/>
        <end position="149"/>
    </location>
</feature>
<feature type="chain" id="PRO_5022109738" evidence="3">
    <location>
        <begin position="25"/>
        <end position="432"/>
    </location>
</feature>
<feature type="compositionally biased region" description="Basic and acidic residues" evidence="2">
    <location>
        <begin position="325"/>
        <end position="398"/>
    </location>
</feature>
<dbReference type="Gene3D" id="2.60.40.200">
    <property type="entry name" value="Superoxide dismutase, copper/zinc binding domain"/>
    <property type="match status" value="1"/>
</dbReference>
<dbReference type="AlphaFoldDB" id="A0A517QVZ7"/>
<dbReference type="GO" id="GO:0006801">
    <property type="term" value="P:superoxide metabolic process"/>
    <property type="evidence" value="ECO:0007669"/>
    <property type="project" value="InterPro"/>
</dbReference>
<organism evidence="5 6">
    <name type="scientific">Stratiformator vulcanicus</name>
    <dbReference type="NCBI Taxonomy" id="2527980"/>
    <lineage>
        <taxon>Bacteria</taxon>
        <taxon>Pseudomonadati</taxon>
        <taxon>Planctomycetota</taxon>
        <taxon>Planctomycetia</taxon>
        <taxon>Planctomycetales</taxon>
        <taxon>Planctomycetaceae</taxon>
        <taxon>Stratiformator</taxon>
    </lineage>
</organism>
<feature type="region of interest" description="Disordered" evidence="2">
    <location>
        <begin position="303"/>
        <end position="432"/>
    </location>
</feature>
<reference evidence="5 6" key="1">
    <citation type="submission" date="2019-02" db="EMBL/GenBank/DDBJ databases">
        <title>Deep-cultivation of Planctomycetes and their phenomic and genomic characterization uncovers novel biology.</title>
        <authorList>
            <person name="Wiegand S."/>
            <person name="Jogler M."/>
            <person name="Boedeker C."/>
            <person name="Pinto D."/>
            <person name="Vollmers J."/>
            <person name="Rivas-Marin E."/>
            <person name="Kohn T."/>
            <person name="Peeters S.H."/>
            <person name="Heuer A."/>
            <person name="Rast P."/>
            <person name="Oberbeckmann S."/>
            <person name="Bunk B."/>
            <person name="Jeske O."/>
            <person name="Meyerdierks A."/>
            <person name="Storesund J.E."/>
            <person name="Kallscheuer N."/>
            <person name="Luecker S."/>
            <person name="Lage O.M."/>
            <person name="Pohl T."/>
            <person name="Merkel B.J."/>
            <person name="Hornburger P."/>
            <person name="Mueller R.-W."/>
            <person name="Bruemmer F."/>
            <person name="Labrenz M."/>
            <person name="Spormann A.M."/>
            <person name="Op den Camp H."/>
            <person name="Overmann J."/>
            <person name="Amann R."/>
            <person name="Jetten M.S.M."/>
            <person name="Mascher T."/>
            <person name="Medema M.H."/>
            <person name="Devos D.P."/>
            <person name="Kaster A.-K."/>
            <person name="Ovreas L."/>
            <person name="Rohde M."/>
            <person name="Galperin M.Y."/>
            <person name="Jogler C."/>
        </authorList>
    </citation>
    <scope>NUCLEOTIDE SEQUENCE [LARGE SCALE GENOMIC DNA]</scope>
    <source>
        <strain evidence="5 6">Pan189</strain>
    </source>
</reference>
<dbReference type="Pfam" id="PF00080">
    <property type="entry name" value="Sod_Cu"/>
    <property type="match status" value="1"/>
</dbReference>
<dbReference type="KEGG" id="svp:Pan189_01880"/>
<dbReference type="RefSeq" id="WP_145362101.1">
    <property type="nucleotide sequence ID" value="NZ_CP036268.1"/>
</dbReference>
<dbReference type="GO" id="GO:0046872">
    <property type="term" value="F:metal ion binding"/>
    <property type="evidence" value="ECO:0007669"/>
    <property type="project" value="InterPro"/>
</dbReference>
<evidence type="ECO:0000313" key="6">
    <source>
        <dbReference type="Proteomes" id="UP000317318"/>
    </source>
</evidence>
<feature type="compositionally biased region" description="Polar residues" evidence="2">
    <location>
        <begin position="399"/>
        <end position="432"/>
    </location>
</feature>
<accession>A0A517QVZ7</accession>
<comment type="similarity">
    <text evidence="1">Belongs to the Cu-Zn superoxide dismutase family.</text>
</comment>
<feature type="domain" description="Superoxide dismutase copper/zinc binding" evidence="4">
    <location>
        <begin position="178"/>
        <end position="285"/>
    </location>
</feature>
<dbReference type="InterPro" id="IPR036423">
    <property type="entry name" value="SOD-like_Cu/Zn_dom_sf"/>
</dbReference>
<feature type="region of interest" description="Disordered" evidence="2">
    <location>
        <begin position="133"/>
        <end position="161"/>
    </location>
</feature>
<protein>
    <submittedName>
        <fullName evidence="5">Copper/zinc superoxide dismutase (SODC)</fullName>
    </submittedName>
</protein>
<gene>
    <name evidence="5" type="ORF">Pan189_01880</name>
</gene>
<evidence type="ECO:0000256" key="2">
    <source>
        <dbReference type="SAM" id="MobiDB-lite"/>
    </source>
</evidence>
<evidence type="ECO:0000256" key="3">
    <source>
        <dbReference type="SAM" id="SignalP"/>
    </source>
</evidence>
<dbReference type="SUPFAM" id="SSF49329">
    <property type="entry name" value="Cu,Zn superoxide dismutase-like"/>
    <property type="match status" value="1"/>
</dbReference>
<dbReference type="Proteomes" id="UP000317318">
    <property type="component" value="Chromosome"/>
</dbReference>
<evidence type="ECO:0000259" key="4">
    <source>
        <dbReference type="Pfam" id="PF00080"/>
    </source>
</evidence>
<dbReference type="InterPro" id="IPR001424">
    <property type="entry name" value="SOD_Cu_Zn_dom"/>
</dbReference>
<feature type="compositionally biased region" description="Polar residues" evidence="2">
    <location>
        <begin position="150"/>
        <end position="161"/>
    </location>
</feature>
<feature type="signal peptide" evidence="3">
    <location>
        <begin position="1"/>
        <end position="24"/>
    </location>
</feature>
<evidence type="ECO:0000256" key="1">
    <source>
        <dbReference type="ARBA" id="ARBA00010457"/>
    </source>
</evidence>
<keyword evidence="3" id="KW-0732">Signal</keyword>
<proteinExistence type="inferred from homology"/>
<keyword evidence="6" id="KW-1185">Reference proteome</keyword>
<name>A0A517QVZ7_9PLAN</name>
<dbReference type="EMBL" id="CP036268">
    <property type="protein sequence ID" value="QDT35835.1"/>
    <property type="molecule type" value="Genomic_DNA"/>
</dbReference>
<dbReference type="OrthoDB" id="9849917at2"/>